<evidence type="ECO:0000313" key="3">
    <source>
        <dbReference type="EMBL" id="UYV67922.1"/>
    </source>
</evidence>
<evidence type="ECO:0000259" key="2">
    <source>
        <dbReference type="Pfam" id="PF00078"/>
    </source>
</evidence>
<keyword evidence="4" id="KW-1185">Reference proteome</keyword>
<dbReference type="Pfam" id="PF00078">
    <property type="entry name" value="RVT_1"/>
    <property type="match status" value="1"/>
</dbReference>
<feature type="compositionally biased region" description="Basic and acidic residues" evidence="1">
    <location>
        <begin position="140"/>
        <end position="167"/>
    </location>
</feature>
<dbReference type="Proteomes" id="UP001235939">
    <property type="component" value="Chromosome 05"/>
</dbReference>
<proteinExistence type="predicted"/>
<dbReference type="EMBL" id="CP092867">
    <property type="protein sequence ID" value="UYV67922.1"/>
    <property type="molecule type" value="Genomic_DNA"/>
</dbReference>
<feature type="compositionally biased region" description="Basic and acidic residues" evidence="1">
    <location>
        <begin position="177"/>
        <end position="195"/>
    </location>
</feature>
<dbReference type="PANTHER" id="PTHR37984">
    <property type="entry name" value="PROTEIN CBG26694"/>
    <property type="match status" value="1"/>
</dbReference>
<accession>A0ABY6KJD7</accession>
<evidence type="ECO:0000313" key="4">
    <source>
        <dbReference type="Proteomes" id="UP001235939"/>
    </source>
</evidence>
<dbReference type="InterPro" id="IPR043502">
    <property type="entry name" value="DNA/RNA_pol_sf"/>
</dbReference>
<name>A0ABY6KJD7_9ARAC</name>
<dbReference type="Gene3D" id="3.30.70.270">
    <property type="match status" value="2"/>
</dbReference>
<dbReference type="InterPro" id="IPR043128">
    <property type="entry name" value="Rev_trsase/Diguanyl_cyclase"/>
</dbReference>
<dbReference type="PANTHER" id="PTHR37984:SF5">
    <property type="entry name" value="PROTEIN NYNRIN-LIKE"/>
    <property type="match status" value="1"/>
</dbReference>
<evidence type="ECO:0000256" key="1">
    <source>
        <dbReference type="SAM" id="MobiDB-lite"/>
    </source>
</evidence>
<organism evidence="3 4">
    <name type="scientific">Cordylochernes scorpioides</name>
    <dbReference type="NCBI Taxonomy" id="51811"/>
    <lineage>
        <taxon>Eukaryota</taxon>
        <taxon>Metazoa</taxon>
        <taxon>Ecdysozoa</taxon>
        <taxon>Arthropoda</taxon>
        <taxon>Chelicerata</taxon>
        <taxon>Arachnida</taxon>
        <taxon>Pseudoscorpiones</taxon>
        <taxon>Cheliferoidea</taxon>
        <taxon>Chernetidae</taxon>
        <taxon>Cordylochernes</taxon>
    </lineage>
</organism>
<dbReference type="InterPro" id="IPR000477">
    <property type="entry name" value="RT_dom"/>
</dbReference>
<feature type="domain" description="Reverse transcriptase" evidence="2">
    <location>
        <begin position="11"/>
        <end position="56"/>
    </location>
</feature>
<feature type="compositionally biased region" description="Basic and acidic residues" evidence="1">
    <location>
        <begin position="124"/>
        <end position="133"/>
    </location>
</feature>
<protein>
    <recommendedName>
        <fullName evidence="2">Reverse transcriptase domain-containing protein</fullName>
    </recommendedName>
</protein>
<sequence>MNLVLGDLLYKCVRLYIDDIIVYSDSQEQHVTDLAAVLERLSRFNLKAKLRKSYFFKALTNLNRPHNIKGIRSLLGTVNYYRRFIPNADSRIVDLKRLILNSQSYEEEFAKQLLETLIEEREQTERAERERMEQTAQTEQAERERKGQMEFELEKLRIQTMHGDNDPSRGTSNNAHCEIRKLMPKYESKDSDLSF</sequence>
<dbReference type="SUPFAM" id="SSF56672">
    <property type="entry name" value="DNA/RNA polymerases"/>
    <property type="match status" value="1"/>
</dbReference>
<reference evidence="3 4" key="1">
    <citation type="submission" date="2022-01" db="EMBL/GenBank/DDBJ databases">
        <title>A chromosomal length assembly of Cordylochernes scorpioides.</title>
        <authorList>
            <person name="Zeh D."/>
            <person name="Zeh J."/>
        </authorList>
    </citation>
    <scope>NUCLEOTIDE SEQUENCE [LARGE SCALE GENOMIC DNA]</scope>
    <source>
        <strain evidence="3">IN4F17</strain>
        <tissue evidence="3">Whole Body</tissue>
    </source>
</reference>
<dbReference type="InterPro" id="IPR050951">
    <property type="entry name" value="Retrovirus_Pol_polyprotein"/>
</dbReference>
<feature type="region of interest" description="Disordered" evidence="1">
    <location>
        <begin position="124"/>
        <end position="195"/>
    </location>
</feature>
<gene>
    <name evidence="3" type="ORF">LAZ67_5002506</name>
</gene>